<keyword evidence="2" id="KW-0378">Hydrolase</keyword>
<dbReference type="eggNOG" id="COG3298">
    <property type="taxonomic scope" value="Bacteria"/>
</dbReference>
<evidence type="ECO:0000313" key="3">
    <source>
        <dbReference type="Proteomes" id="UP000000310"/>
    </source>
</evidence>
<dbReference type="STRING" id="762903.Pedsa_0934"/>
<dbReference type="GO" id="GO:0004527">
    <property type="term" value="F:exonuclease activity"/>
    <property type="evidence" value="ECO:0007669"/>
    <property type="project" value="UniProtKB-KW"/>
</dbReference>
<dbReference type="EMBL" id="CP002545">
    <property type="protein sequence ID" value="ADY51506.1"/>
    <property type="molecule type" value="Genomic_DNA"/>
</dbReference>
<dbReference type="KEGG" id="psn:Pedsa_0934"/>
<dbReference type="InterPro" id="IPR036397">
    <property type="entry name" value="RNaseH_sf"/>
</dbReference>
<dbReference type="HOGENOM" id="CLU_1188834_0_0_10"/>
<reference evidence="2 3" key="1">
    <citation type="journal article" date="2011" name="Stand. Genomic Sci.">
        <title>Complete genome sequence of the gliding, heparinolytic Pedobacter saltans type strain (113).</title>
        <authorList>
            <person name="Liolios K."/>
            <person name="Sikorski J."/>
            <person name="Lu M."/>
            <person name="Nolan M."/>
            <person name="Lapidus A."/>
            <person name="Lucas S."/>
            <person name="Hammon N."/>
            <person name="Deshpande S."/>
            <person name="Cheng J.F."/>
            <person name="Tapia R."/>
            <person name="Han C."/>
            <person name="Goodwin L."/>
            <person name="Pitluck S."/>
            <person name="Huntemann M."/>
            <person name="Ivanova N."/>
            <person name="Pagani I."/>
            <person name="Mavromatis K."/>
            <person name="Ovchinikova G."/>
            <person name="Pati A."/>
            <person name="Chen A."/>
            <person name="Palaniappan K."/>
            <person name="Land M."/>
            <person name="Hauser L."/>
            <person name="Brambilla E.M."/>
            <person name="Kotsyurbenko O."/>
            <person name="Rohde M."/>
            <person name="Tindall B.J."/>
            <person name="Abt B."/>
            <person name="Goker M."/>
            <person name="Detter J.C."/>
            <person name="Woyke T."/>
            <person name="Bristow J."/>
            <person name="Eisen J.A."/>
            <person name="Markowitz V."/>
            <person name="Hugenholtz P."/>
            <person name="Klenk H.P."/>
            <person name="Kyrpides N.C."/>
        </authorList>
    </citation>
    <scope>NUCLEOTIDE SEQUENCE [LARGE SCALE GENOMIC DNA]</scope>
    <source>
        <strain evidence="3">ATCC 51119 / DSM 12145 / JCM 21818 / LMG 10337 / NBRC 100064 / NCIMB 13643</strain>
    </source>
</reference>
<feature type="domain" description="Predicted 3'-5' exonuclease PolB-like" evidence="1">
    <location>
        <begin position="61"/>
        <end position="219"/>
    </location>
</feature>
<dbReference type="Gene3D" id="3.30.420.10">
    <property type="entry name" value="Ribonuclease H-like superfamily/Ribonuclease H"/>
    <property type="match status" value="1"/>
</dbReference>
<dbReference type="Pfam" id="PF10108">
    <property type="entry name" value="DNA_pol_B_exo2"/>
    <property type="match status" value="1"/>
</dbReference>
<keyword evidence="2" id="KW-0540">Nuclease</keyword>
<gene>
    <name evidence="2" type="ordered locus">Pedsa_0934</name>
</gene>
<sequence length="232" mass="26835">MIDQINLTSILFLDIETVPQYHLYEFVPEEIKALWDKKSSFYRKNEESPEEFYQKAGIWAEFGKIICISLGIFTSAGQLRIKSIAGHDEKEILVKFISLLEKQSSEVLLCAHNGKEFDFPYLCRRILINQLPIPKTLNISKKPWENNHLDTLELWKFGDYKNYTSLELLSSVFGIPSPKDDLDGSQVACVYYKENNISKIVSYCEKDVLTLARVFQRLKGLDFVKDTDVIYG</sequence>
<dbReference type="CDD" id="cd05782">
    <property type="entry name" value="DNA_polB_like1_exo"/>
    <property type="match status" value="1"/>
</dbReference>
<organism evidence="2 3">
    <name type="scientific">Pseudopedobacter saltans (strain ATCC 51119 / DSM 12145 / JCM 21818 / CCUG 39354 / LMG 10337 / NBRC 100064 / NCIMB 13643)</name>
    <name type="common">Pedobacter saltans</name>
    <dbReference type="NCBI Taxonomy" id="762903"/>
    <lineage>
        <taxon>Bacteria</taxon>
        <taxon>Pseudomonadati</taxon>
        <taxon>Bacteroidota</taxon>
        <taxon>Sphingobacteriia</taxon>
        <taxon>Sphingobacteriales</taxon>
        <taxon>Sphingobacteriaceae</taxon>
        <taxon>Pseudopedobacter</taxon>
    </lineage>
</organism>
<keyword evidence="3" id="KW-1185">Reference proteome</keyword>
<dbReference type="RefSeq" id="WP_013632006.1">
    <property type="nucleotide sequence ID" value="NC_015177.1"/>
</dbReference>
<dbReference type="Proteomes" id="UP000000310">
    <property type="component" value="Chromosome"/>
</dbReference>
<dbReference type="AlphaFoldDB" id="F0SAC9"/>
<dbReference type="SUPFAM" id="SSF53098">
    <property type="entry name" value="Ribonuclease H-like"/>
    <property type="match status" value="1"/>
</dbReference>
<keyword evidence="2" id="KW-0269">Exonuclease</keyword>
<accession>F0SAC9</accession>
<reference evidence="3" key="2">
    <citation type="submission" date="2011-02" db="EMBL/GenBank/DDBJ databases">
        <title>The complete genome of Pedobacter saltans DSM 12145.</title>
        <authorList>
            <consortium name="US DOE Joint Genome Institute (JGI-PGF)"/>
            <person name="Lucas S."/>
            <person name="Copeland A."/>
            <person name="Lapidus A."/>
            <person name="Bruce D."/>
            <person name="Goodwin L."/>
            <person name="Pitluck S."/>
            <person name="Kyrpides N."/>
            <person name="Mavromatis K."/>
            <person name="Pagani I."/>
            <person name="Ivanova N."/>
            <person name="Ovchinnikova G."/>
            <person name="Lu M."/>
            <person name="Detter J.C."/>
            <person name="Han C."/>
            <person name="Land M."/>
            <person name="Hauser L."/>
            <person name="Markowitz V."/>
            <person name="Cheng J.-F."/>
            <person name="Hugenholtz P."/>
            <person name="Woyke T."/>
            <person name="Wu D."/>
            <person name="Tindall B."/>
            <person name="Pomrenke H.G."/>
            <person name="Brambilla E."/>
            <person name="Klenk H.-P."/>
            <person name="Eisen J.A."/>
        </authorList>
    </citation>
    <scope>NUCLEOTIDE SEQUENCE [LARGE SCALE GENOMIC DNA]</scope>
    <source>
        <strain evidence="3">ATCC 51119 / DSM 12145 / JCM 21818 / LMG 10337 / NBRC 100064 / NCIMB 13643</strain>
    </source>
</reference>
<dbReference type="OrthoDB" id="9773351at2"/>
<dbReference type="InterPro" id="IPR012337">
    <property type="entry name" value="RNaseH-like_sf"/>
</dbReference>
<evidence type="ECO:0000313" key="2">
    <source>
        <dbReference type="EMBL" id="ADY51506.1"/>
    </source>
</evidence>
<proteinExistence type="predicted"/>
<dbReference type="InterPro" id="IPR019288">
    <property type="entry name" value="3'-5'_exonuclease_PolB-like"/>
</dbReference>
<protein>
    <submittedName>
        <fullName evidence="2">3'-5' exonuclease, PolB</fullName>
    </submittedName>
</protein>
<dbReference type="GO" id="GO:0003676">
    <property type="term" value="F:nucleic acid binding"/>
    <property type="evidence" value="ECO:0007669"/>
    <property type="project" value="InterPro"/>
</dbReference>
<evidence type="ECO:0000259" key="1">
    <source>
        <dbReference type="Pfam" id="PF10108"/>
    </source>
</evidence>
<name>F0SAC9_PSESL</name>